<feature type="transmembrane region" description="Helical" evidence="1">
    <location>
        <begin position="401"/>
        <end position="423"/>
    </location>
</feature>
<reference evidence="2 3" key="1">
    <citation type="submission" date="2019-02" db="EMBL/GenBank/DDBJ databases">
        <title>Deep-cultivation of Planctomycetes and their phenomic and genomic characterization uncovers novel biology.</title>
        <authorList>
            <person name="Wiegand S."/>
            <person name="Jogler M."/>
            <person name="Boedeker C."/>
            <person name="Pinto D."/>
            <person name="Vollmers J."/>
            <person name="Rivas-Marin E."/>
            <person name="Kohn T."/>
            <person name="Peeters S.H."/>
            <person name="Heuer A."/>
            <person name="Rast P."/>
            <person name="Oberbeckmann S."/>
            <person name="Bunk B."/>
            <person name="Jeske O."/>
            <person name="Meyerdierks A."/>
            <person name="Storesund J.E."/>
            <person name="Kallscheuer N."/>
            <person name="Luecker S."/>
            <person name="Lage O.M."/>
            <person name="Pohl T."/>
            <person name="Merkel B.J."/>
            <person name="Hornburger P."/>
            <person name="Mueller R.-W."/>
            <person name="Bruemmer F."/>
            <person name="Labrenz M."/>
            <person name="Spormann A.M."/>
            <person name="Op Den Camp H."/>
            <person name="Overmann J."/>
            <person name="Amann R."/>
            <person name="Jetten M.S.M."/>
            <person name="Mascher T."/>
            <person name="Medema M.H."/>
            <person name="Devos D.P."/>
            <person name="Kaster A.-K."/>
            <person name="Ovreas L."/>
            <person name="Rohde M."/>
            <person name="Galperin M.Y."/>
            <person name="Jogler C."/>
        </authorList>
    </citation>
    <scope>NUCLEOTIDE SEQUENCE [LARGE SCALE GENOMIC DNA]</scope>
    <source>
        <strain evidence="2 3">Pla111</strain>
    </source>
</reference>
<feature type="transmembrane region" description="Helical" evidence="1">
    <location>
        <begin position="359"/>
        <end position="381"/>
    </location>
</feature>
<keyword evidence="1" id="KW-0812">Transmembrane</keyword>
<feature type="transmembrane region" description="Helical" evidence="1">
    <location>
        <begin position="15"/>
        <end position="32"/>
    </location>
</feature>
<feature type="transmembrane region" description="Helical" evidence="1">
    <location>
        <begin position="71"/>
        <end position="88"/>
    </location>
</feature>
<keyword evidence="1" id="KW-0472">Membrane</keyword>
<comment type="caution">
    <text evidence="2">The sequence shown here is derived from an EMBL/GenBank/DDBJ whole genome shotgun (WGS) entry which is preliminary data.</text>
</comment>
<dbReference type="EMBL" id="SJPH01000003">
    <property type="protein sequence ID" value="TWT46510.1"/>
    <property type="molecule type" value="Genomic_DNA"/>
</dbReference>
<evidence type="ECO:0000313" key="3">
    <source>
        <dbReference type="Proteomes" id="UP000318995"/>
    </source>
</evidence>
<feature type="transmembrane region" description="Helical" evidence="1">
    <location>
        <begin position="100"/>
        <end position="123"/>
    </location>
</feature>
<accession>A0A5C5W747</accession>
<feature type="transmembrane region" description="Helical" evidence="1">
    <location>
        <begin position="252"/>
        <end position="268"/>
    </location>
</feature>
<protein>
    <recommendedName>
        <fullName evidence="4">DUF2029 domain-containing protein</fullName>
    </recommendedName>
</protein>
<organism evidence="2 3">
    <name type="scientific">Botrimarina hoheduenensis</name>
    <dbReference type="NCBI Taxonomy" id="2528000"/>
    <lineage>
        <taxon>Bacteria</taxon>
        <taxon>Pseudomonadati</taxon>
        <taxon>Planctomycetota</taxon>
        <taxon>Planctomycetia</taxon>
        <taxon>Pirellulales</taxon>
        <taxon>Lacipirellulaceae</taxon>
        <taxon>Botrimarina</taxon>
    </lineage>
</organism>
<evidence type="ECO:0008006" key="4">
    <source>
        <dbReference type="Google" id="ProtNLM"/>
    </source>
</evidence>
<name>A0A5C5W747_9BACT</name>
<feature type="transmembrane region" description="Helical" evidence="1">
    <location>
        <begin position="304"/>
        <end position="324"/>
    </location>
</feature>
<dbReference type="AlphaFoldDB" id="A0A5C5W747"/>
<feature type="transmembrane region" description="Helical" evidence="1">
    <location>
        <begin position="201"/>
        <end position="222"/>
    </location>
</feature>
<feature type="transmembrane region" description="Helical" evidence="1">
    <location>
        <begin position="39"/>
        <end position="59"/>
    </location>
</feature>
<evidence type="ECO:0000313" key="2">
    <source>
        <dbReference type="EMBL" id="TWT46510.1"/>
    </source>
</evidence>
<dbReference type="RefSeq" id="WP_231930822.1">
    <property type="nucleotide sequence ID" value="NZ_SJPH01000003.1"/>
</dbReference>
<gene>
    <name evidence="2" type="ORF">Pla111_16060</name>
</gene>
<feature type="transmembrane region" description="Helical" evidence="1">
    <location>
        <begin position="229"/>
        <end position="246"/>
    </location>
</feature>
<dbReference type="Proteomes" id="UP000318995">
    <property type="component" value="Unassembled WGS sequence"/>
</dbReference>
<keyword evidence="3" id="KW-1185">Reference proteome</keyword>
<proteinExistence type="predicted"/>
<keyword evidence="1" id="KW-1133">Transmembrane helix</keyword>
<evidence type="ECO:0000256" key="1">
    <source>
        <dbReference type="SAM" id="Phobius"/>
    </source>
</evidence>
<feature type="transmembrane region" description="Helical" evidence="1">
    <location>
        <begin position="275"/>
        <end position="298"/>
    </location>
</feature>
<sequence>MSEILFQYERVNPTSWAYLSSLLTLALFFKFGRPLCLRNLDLLLIVLLAPGLLCIEQGLRGQASDLVARVGYVWLLSVNALLLVRTLLDSSMVRRPLLEPNLTPGGLTFLAVSLLAFLTANIVTGRPGQTDLYAVQRAEHLSHREASELEGNTLATHGPGFTFLFLLPHISTRALTAEVPVAAAGEGPAPIVQADNPANVLTARTVAVLCQGLIVAGILLIARRHFDQSTLGLAAATLYLLLPYTALWSGNVTHTLPAALLVGAVLAYRRPMLSGALIGLGCGAIYYPFALLPLWVAFYWRRGLMRFSVGVALTLSLVVASLVFTSSDASMFVAHLQQMLGLRLPTMERLSGVWAFWNGWYRVPILVAFFGLSFGFAFWPAQKNLGTLISGSAALMLGVQFWHAHSGGLALAWYLPLLLLMVFRPNLEDRVATAVVASSRWDTPPA</sequence>